<protein>
    <recommendedName>
        <fullName evidence="3">Cro/Cl family transcriptional regulator</fullName>
    </recommendedName>
</protein>
<dbReference type="AlphaFoldDB" id="A0AAU8ZN63"/>
<accession>A0AAU8ZN63</accession>
<evidence type="ECO:0008006" key="3">
    <source>
        <dbReference type="Google" id="ProtNLM"/>
    </source>
</evidence>
<dbReference type="InterPro" id="IPR000655">
    <property type="entry name" value="Cro-like"/>
</dbReference>
<evidence type="ECO:0000313" key="2">
    <source>
        <dbReference type="Proteomes" id="UP000244682"/>
    </source>
</evidence>
<organism evidence="1 2">
    <name type="scientific">Morganella morganii</name>
    <name type="common">Proteus morganii</name>
    <dbReference type="NCBI Taxonomy" id="582"/>
    <lineage>
        <taxon>Bacteria</taxon>
        <taxon>Pseudomonadati</taxon>
        <taxon>Pseudomonadota</taxon>
        <taxon>Gammaproteobacteria</taxon>
        <taxon>Enterobacterales</taxon>
        <taxon>Morganellaceae</taxon>
        <taxon>Morganella</taxon>
    </lineage>
</organism>
<dbReference type="GO" id="GO:0006355">
    <property type="term" value="P:regulation of DNA-templated transcription"/>
    <property type="evidence" value="ECO:0007669"/>
    <property type="project" value="InterPro"/>
</dbReference>
<name>A0AAU8ZN63_MORMO</name>
<dbReference type="PIRSF" id="PIRSF003217">
    <property type="entry name" value="Cro_protein"/>
    <property type="match status" value="1"/>
</dbReference>
<reference evidence="1 2" key="1">
    <citation type="submission" date="2018-04" db="EMBL/GenBank/DDBJ databases">
        <title>Whole genome sequencing of Morganella morganii AR_0133.</title>
        <authorList>
            <person name="Conlan S."/>
            <person name="Thomas P.J."/>
            <person name="Mullikin J."/>
            <person name="Frank K.M."/>
            <person name="Segre J.A."/>
        </authorList>
    </citation>
    <scope>NUCLEOTIDE SEQUENCE [LARGE SCALE GENOMIC DNA]</scope>
    <source>
        <strain evidence="1 2">AR_0133</strain>
    </source>
</reference>
<dbReference type="SUPFAM" id="SSF47413">
    <property type="entry name" value="lambda repressor-like DNA-binding domains"/>
    <property type="match status" value="1"/>
</dbReference>
<dbReference type="Gene3D" id="3.30.240.10">
    <property type="entry name" value="CRO Repressor"/>
    <property type="match status" value="1"/>
</dbReference>
<sequence>MERIPLTTFATEVGQNKTAEMLGVRQSAISKAILKKRNIYVIKKQDGTVEAEEVKTFPSGKNN</sequence>
<dbReference type="EMBL" id="CP028956">
    <property type="protein sequence ID" value="AWC94434.1"/>
    <property type="molecule type" value="Genomic_DNA"/>
</dbReference>
<dbReference type="InterPro" id="IPR010982">
    <property type="entry name" value="Lambda_DNA-bd_dom_sf"/>
</dbReference>
<gene>
    <name evidence="1" type="ORF">AM380_12635</name>
</gene>
<dbReference type="RefSeq" id="WP_108656560.1">
    <property type="nucleotide sequence ID" value="NZ_CP028956.1"/>
</dbReference>
<evidence type="ECO:0000313" key="1">
    <source>
        <dbReference type="EMBL" id="AWC94434.1"/>
    </source>
</evidence>
<dbReference type="GO" id="GO:0003677">
    <property type="term" value="F:DNA binding"/>
    <property type="evidence" value="ECO:0007669"/>
    <property type="project" value="InterPro"/>
</dbReference>
<dbReference type="InterPro" id="IPR038202">
    <property type="entry name" value="Cro_sf"/>
</dbReference>
<dbReference type="Proteomes" id="UP000244682">
    <property type="component" value="Chromosome"/>
</dbReference>
<proteinExistence type="predicted"/>
<dbReference type="Pfam" id="PF09048">
    <property type="entry name" value="Cro"/>
    <property type="match status" value="1"/>
</dbReference>